<sequence length="59" mass="6801">MAYSQSDADLGLFCITSFYKHKAEKAYRLDHLSAKQAKTSYIFDLKPIKYGIYQVFTGQ</sequence>
<organism evidence="2 4">
    <name type="scientific">Pseudomonas yamanorum</name>
    <dbReference type="NCBI Taxonomy" id="515393"/>
    <lineage>
        <taxon>Bacteria</taxon>
        <taxon>Pseudomonadati</taxon>
        <taxon>Pseudomonadota</taxon>
        <taxon>Gammaproteobacteria</taxon>
        <taxon>Pseudomonadales</taxon>
        <taxon>Pseudomonadaceae</taxon>
        <taxon>Pseudomonas</taxon>
    </lineage>
</organism>
<evidence type="ECO:0000313" key="1">
    <source>
        <dbReference type="EMBL" id="NWE14654.1"/>
    </source>
</evidence>
<evidence type="ECO:0000313" key="3">
    <source>
        <dbReference type="Proteomes" id="UP000531950"/>
    </source>
</evidence>
<name>A0A7Y8K8R7_9PSED</name>
<proteinExistence type="predicted"/>
<dbReference type="AlphaFoldDB" id="A0A7Y8K8R7"/>
<comment type="caution">
    <text evidence="2">The sequence shown here is derived from an EMBL/GenBank/DDBJ whole genome shotgun (WGS) entry which is preliminary data.</text>
</comment>
<reference evidence="3 4" key="1">
    <citation type="submission" date="2020-04" db="EMBL/GenBank/DDBJ databases">
        <title>Molecular characterization of pseudomonads from Agaricus bisporus reveal novel blotch 2 pathogens in Western Europe.</title>
        <authorList>
            <person name="Taparia T."/>
            <person name="Krijger M."/>
            <person name="Haynes E."/>
            <person name="Elpinstone J.G."/>
            <person name="Noble R."/>
            <person name="Van Der Wolf J."/>
        </authorList>
    </citation>
    <scope>NUCLEOTIDE SEQUENCE [LARGE SCALE GENOMIC DNA]</scope>
    <source>
        <strain evidence="2 4">IPO3781</strain>
        <strain evidence="1 3">IPO3782</strain>
    </source>
</reference>
<gene>
    <name evidence="1" type="ORF">HX822_17065</name>
    <name evidence="2" type="ORF">HX828_32190</name>
</gene>
<dbReference type="Proteomes" id="UP000537188">
    <property type="component" value="Unassembled WGS sequence"/>
</dbReference>
<dbReference type="Proteomes" id="UP000531950">
    <property type="component" value="Unassembled WGS sequence"/>
</dbReference>
<protein>
    <submittedName>
        <fullName evidence="2">Uncharacterized protein</fullName>
    </submittedName>
</protein>
<evidence type="ECO:0000313" key="4">
    <source>
        <dbReference type="Proteomes" id="UP000537188"/>
    </source>
</evidence>
<evidence type="ECO:0000313" key="2">
    <source>
        <dbReference type="EMBL" id="NWE80231.1"/>
    </source>
</evidence>
<dbReference type="EMBL" id="JACARG010000035">
    <property type="protein sequence ID" value="NWE14654.1"/>
    <property type="molecule type" value="Genomic_DNA"/>
</dbReference>
<dbReference type="RefSeq" id="WP_177078600.1">
    <property type="nucleotide sequence ID" value="NZ_JACARF010000076.1"/>
</dbReference>
<dbReference type="EMBL" id="JACARF010000076">
    <property type="protein sequence ID" value="NWE80231.1"/>
    <property type="molecule type" value="Genomic_DNA"/>
</dbReference>
<accession>A0A7Y8K8R7</accession>